<sequence>MDERQERVKRGLINDAATAYGAGVSSINSLDLANLDKKLRLLTRQAKQALNSINEDNQQDAEGELTGNAASNRMVAVLEGHARTINQIIREKLEDNDQQQNRTLCSAYGQWMIEQPRENLD</sequence>
<dbReference type="EMBL" id="BFAA01031394">
    <property type="protein sequence ID" value="GCB82951.1"/>
    <property type="molecule type" value="Genomic_DNA"/>
</dbReference>
<reference evidence="2 3" key="1">
    <citation type="journal article" date="2018" name="Nat. Ecol. Evol.">
        <title>Shark genomes provide insights into elasmobranch evolution and the origin of vertebrates.</title>
        <authorList>
            <person name="Hara Y"/>
            <person name="Yamaguchi K"/>
            <person name="Onimaru K"/>
            <person name="Kadota M"/>
            <person name="Koyanagi M"/>
            <person name="Keeley SD"/>
            <person name="Tatsumi K"/>
            <person name="Tanaka K"/>
            <person name="Motone F"/>
            <person name="Kageyama Y"/>
            <person name="Nozu R"/>
            <person name="Adachi N"/>
            <person name="Nishimura O"/>
            <person name="Nakagawa R"/>
            <person name="Tanegashima C"/>
            <person name="Kiyatake I"/>
            <person name="Matsumoto R"/>
            <person name="Murakumo K"/>
            <person name="Nishida K"/>
            <person name="Terakita A"/>
            <person name="Kuratani S"/>
            <person name="Sato K"/>
            <person name="Hyodo S Kuraku.S."/>
        </authorList>
    </citation>
    <scope>NUCLEOTIDE SEQUENCE [LARGE SCALE GENOMIC DNA]</scope>
</reference>
<name>A0A401QC45_SCYTO</name>
<comment type="caution">
    <text evidence="2">The sequence shown here is derived from an EMBL/GenBank/DDBJ whole genome shotgun (WGS) entry which is preliminary data.</text>
</comment>
<feature type="coiled-coil region" evidence="1">
    <location>
        <begin position="32"/>
        <end position="59"/>
    </location>
</feature>
<dbReference type="OMA" id="HARTINQ"/>
<evidence type="ECO:0000313" key="2">
    <source>
        <dbReference type="EMBL" id="GCB82951.1"/>
    </source>
</evidence>
<dbReference type="OrthoDB" id="10503638at2759"/>
<gene>
    <name evidence="2" type="ORF">scyTo_0023622</name>
</gene>
<dbReference type="Proteomes" id="UP000288216">
    <property type="component" value="Unassembled WGS sequence"/>
</dbReference>
<accession>A0A401QC45</accession>
<dbReference type="AlphaFoldDB" id="A0A401QC45"/>
<proteinExistence type="predicted"/>
<evidence type="ECO:0000313" key="3">
    <source>
        <dbReference type="Proteomes" id="UP000288216"/>
    </source>
</evidence>
<organism evidence="2 3">
    <name type="scientific">Scyliorhinus torazame</name>
    <name type="common">Cloudy catshark</name>
    <name type="synonym">Catulus torazame</name>
    <dbReference type="NCBI Taxonomy" id="75743"/>
    <lineage>
        <taxon>Eukaryota</taxon>
        <taxon>Metazoa</taxon>
        <taxon>Chordata</taxon>
        <taxon>Craniata</taxon>
        <taxon>Vertebrata</taxon>
        <taxon>Chondrichthyes</taxon>
        <taxon>Elasmobranchii</taxon>
        <taxon>Galeomorphii</taxon>
        <taxon>Galeoidea</taxon>
        <taxon>Carcharhiniformes</taxon>
        <taxon>Scyliorhinidae</taxon>
        <taxon>Scyliorhinus</taxon>
    </lineage>
</organism>
<protein>
    <submittedName>
        <fullName evidence="2">Uncharacterized protein</fullName>
    </submittedName>
</protein>
<keyword evidence="1" id="KW-0175">Coiled coil</keyword>
<evidence type="ECO:0000256" key="1">
    <source>
        <dbReference type="SAM" id="Coils"/>
    </source>
</evidence>
<keyword evidence="3" id="KW-1185">Reference proteome</keyword>